<protein>
    <recommendedName>
        <fullName evidence="1">PBP domain-containing protein</fullName>
    </recommendedName>
</protein>
<dbReference type="InterPro" id="IPR024370">
    <property type="entry name" value="PBP_domain"/>
</dbReference>
<name>A0ABP0CMZ8_9PEZI</name>
<evidence type="ECO:0000313" key="3">
    <source>
        <dbReference type="Proteomes" id="UP001642406"/>
    </source>
</evidence>
<dbReference type="PANTHER" id="PTHR37945">
    <property type="entry name" value="EXTRACELLULAR TUNGSTATE BINDING PROTEIN"/>
    <property type="match status" value="1"/>
</dbReference>
<dbReference type="InterPro" id="IPR052738">
    <property type="entry name" value="ABC-Tungstate_binding"/>
</dbReference>
<dbReference type="Gene3D" id="3.40.190.10">
    <property type="entry name" value="Periplasmic binding protein-like II"/>
    <property type="match status" value="2"/>
</dbReference>
<dbReference type="Proteomes" id="UP001642406">
    <property type="component" value="Unassembled WGS sequence"/>
</dbReference>
<dbReference type="Pfam" id="PF12849">
    <property type="entry name" value="PBP_like_2"/>
    <property type="match status" value="1"/>
</dbReference>
<comment type="caution">
    <text evidence="2">The sequence shown here is derived from an EMBL/GenBank/DDBJ whole genome shotgun (WGS) entry which is preliminary data.</text>
</comment>
<proteinExistence type="predicted"/>
<keyword evidence="3" id="KW-1185">Reference proteome</keyword>
<reference evidence="2 3" key="1">
    <citation type="submission" date="2024-01" db="EMBL/GenBank/DDBJ databases">
        <authorList>
            <person name="Allen C."/>
            <person name="Tagirdzhanova G."/>
        </authorList>
    </citation>
    <scope>NUCLEOTIDE SEQUENCE [LARGE SCALE GENOMIC DNA]</scope>
</reference>
<sequence>MSTSLVSVGDVQQQPSASYGAAKKTILRVGNGGAGATGLLQVLATEFLSTNAPSTSANGAVIDWVCNHSRNTQLALLQGAIDVALTYERDMEAVAAAEGWSATVGCVFHDHFVFVGPAADPANIRSASSIGDAFQRIHRCRALFHSRQDGSATMVKENSIWKSCGIQLPAENLDSEGEWYKTSLSTPEDALKNATAAGAYLLTDRSTLLRQTWLQTIPSNVTVFFEPTRADDILMNSCYALRSTAPNLQYRQGTDDFLAYLLSEAGQSTIASYGVKETGLSLFSPASDGFATTFLRGGRPQGGRWMFSSKL</sequence>
<dbReference type="PANTHER" id="PTHR37945:SF1">
    <property type="entry name" value="EXTRACELLULAR TUNGSTATE BINDING PROTEIN"/>
    <property type="match status" value="1"/>
</dbReference>
<gene>
    <name evidence="2" type="ORF">SBRCBS47491_008442</name>
</gene>
<evidence type="ECO:0000259" key="1">
    <source>
        <dbReference type="Pfam" id="PF12849"/>
    </source>
</evidence>
<evidence type="ECO:0000313" key="2">
    <source>
        <dbReference type="EMBL" id="CAK7232950.1"/>
    </source>
</evidence>
<dbReference type="SUPFAM" id="SSF53850">
    <property type="entry name" value="Periplasmic binding protein-like II"/>
    <property type="match status" value="1"/>
</dbReference>
<feature type="domain" description="PBP" evidence="1">
    <location>
        <begin position="25"/>
        <end position="264"/>
    </location>
</feature>
<dbReference type="EMBL" id="CAWUHC010000110">
    <property type="protein sequence ID" value="CAK7232950.1"/>
    <property type="molecule type" value="Genomic_DNA"/>
</dbReference>
<organism evidence="2 3">
    <name type="scientific">Sporothrix bragantina</name>
    <dbReference type="NCBI Taxonomy" id="671064"/>
    <lineage>
        <taxon>Eukaryota</taxon>
        <taxon>Fungi</taxon>
        <taxon>Dikarya</taxon>
        <taxon>Ascomycota</taxon>
        <taxon>Pezizomycotina</taxon>
        <taxon>Sordariomycetes</taxon>
        <taxon>Sordariomycetidae</taxon>
        <taxon>Ophiostomatales</taxon>
        <taxon>Ophiostomataceae</taxon>
        <taxon>Sporothrix</taxon>
    </lineage>
</organism>
<accession>A0ABP0CMZ8</accession>